<dbReference type="EMBL" id="UINC01222649">
    <property type="protein sequence ID" value="SVE51522.1"/>
    <property type="molecule type" value="Genomic_DNA"/>
</dbReference>
<organism evidence="1">
    <name type="scientific">marine metagenome</name>
    <dbReference type="NCBI Taxonomy" id="408172"/>
    <lineage>
        <taxon>unclassified sequences</taxon>
        <taxon>metagenomes</taxon>
        <taxon>ecological metagenomes</taxon>
    </lineage>
</organism>
<gene>
    <name evidence="1" type="ORF">METZ01_LOCUS504376</name>
</gene>
<name>A0A383E3X1_9ZZZZ</name>
<protein>
    <submittedName>
        <fullName evidence="1">Uncharacterized protein</fullName>
    </submittedName>
</protein>
<feature type="non-terminal residue" evidence="1">
    <location>
        <position position="33"/>
    </location>
</feature>
<proteinExistence type="predicted"/>
<reference evidence="1" key="1">
    <citation type="submission" date="2018-05" db="EMBL/GenBank/DDBJ databases">
        <authorList>
            <person name="Lanie J.A."/>
            <person name="Ng W.-L."/>
            <person name="Kazmierczak K.M."/>
            <person name="Andrzejewski T.M."/>
            <person name="Davidsen T.M."/>
            <person name="Wayne K.J."/>
            <person name="Tettelin H."/>
            <person name="Glass J.I."/>
            <person name="Rusch D."/>
            <person name="Podicherti R."/>
            <person name="Tsui H.-C.T."/>
            <person name="Winkler M.E."/>
        </authorList>
    </citation>
    <scope>NUCLEOTIDE SEQUENCE</scope>
</reference>
<accession>A0A383E3X1</accession>
<dbReference type="AlphaFoldDB" id="A0A383E3X1"/>
<sequence>MRVKAEAVATLLVGCNEQDVGMGVGHINFRIQG</sequence>
<evidence type="ECO:0000313" key="1">
    <source>
        <dbReference type="EMBL" id="SVE51522.1"/>
    </source>
</evidence>